<reference evidence="4 5" key="1">
    <citation type="submission" date="2017-07" db="EMBL/GenBank/DDBJ databases">
        <title>Leptospira spp. isolated from tropical soils.</title>
        <authorList>
            <person name="Thibeaux R."/>
            <person name="Iraola G."/>
            <person name="Ferres I."/>
            <person name="Bierque E."/>
            <person name="Girault D."/>
            <person name="Soupe-Gilbert M.-E."/>
            <person name="Picardeau M."/>
            <person name="Goarant C."/>
        </authorList>
    </citation>
    <scope>NUCLEOTIDE SEQUENCE [LARGE SCALE GENOMIC DNA]</scope>
    <source>
        <strain evidence="3 5">FH1-B-B1</strain>
        <strain evidence="2 4">FH1-B-C1</strain>
    </source>
</reference>
<dbReference type="OrthoDB" id="326759at2"/>
<evidence type="ECO:0000256" key="1">
    <source>
        <dbReference type="SAM" id="Phobius"/>
    </source>
</evidence>
<feature type="transmembrane region" description="Helical" evidence="1">
    <location>
        <begin position="125"/>
        <end position="146"/>
    </location>
</feature>
<dbReference type="RefSeq" id="WP_100714709.1">
    <property type="nucleotide sequence ID" value="NZ_NPDY01000015.1"/>
</dbReference>
<feature type="transmembrane region" description="Helical" evidence="1">
    <location>
        <begin position="82"/>
        <end position="105"/>
    </location>
</feature>
<feature type="transmembrane region" description="Helical" evidence="1">
    <location>
        <begin position="167"/>
        <end position="191"/>
    </location>
</feature>
<dbReference type="Proteomes" id="UP000231990">
    <property type="component" value="Unassembled WGS sequence"/>
</dbReference>
<sequence>MFKEYVQYLAAQRRVGLIITTRTLLLLLSLYFLQLTLQTGGGATPIFILVLLSLGLLGSYLANGFTMRSKMDTEKPVTFKSYALFFFWLLVIILIFYVILFLFLSPVVQAAKVDLKKPLPANLETIYFLINFGTGLLFFTFLPVFIHRLTFLPDWKSFFQTSTSVDYLTVTWGTYLISFLPGFAIYILSVFPELANSAIGKILSFFTLLFLIIGDVFLHYPVFYLFRRNPSKPLA</sequence>
<name>A0A2M9ZJE4_9LEPT</name>
<accession>A0A2M9ZJE4</accession>
<gene>
    <name evidence="2" type="ORF">CH360_14170</name>
    <name evidence="3" type="ORF">CH373_15710</name>
</gene>
<feature type="transmembrane region" description="Helical" evidence="1">
    <location>
        <begin position="15"/>
        <end position="37"/>
    </location>
</feature>
<keyword evidence="1" id="KW-0472">Membrane</keyword>
<comment type="caution">
    <text evidence="3">The sequence shown here is derived from an EMBL/GenBank/DDBJ whole genome shotgun (WGS) entry which is preliminary data.</text>
</comment>
<keyword evidence="4" id="KW-1185">Reference proteome</keyword>
<organism evidence="3 5">
    <name type="scientific">Leptospira perolatii</name>
    <dbReference type="NCBI Taxonomy" id="2023191"/>
    <lineage>
        <taxon>Bacteria</taxon>
        <taxon>Pseudomonadati</taxon>
        <taxon>Spirochaetota</taxon>
        <taxon>Spirochaetia</taxon>
        <taxon>Leptospirales</taxon>
        <taxon>Leptospiraceae</taxon>
        <taxon>Leptospira</taxon>
    </lineage>
</organism>
<evidence type="ECO:0000313" key="2">
    <source>
        <dbReference type="EMBL" id="PJZ68856.1"/>
    </source>
</evidence>
<dbReference type="EMBL" id="NPDY01000015">
    <property type="protein sequence ID" value="PJZ68856.1"/>
    <property type="molecule type" value="Genomic_DNA"/>
</dbReference>
<dbReference type="EMBL" id="NPDZ01000012">
    <property type="protein sequence ID" value="PJZ72187.1"/>
    <property type="molecule type" value="Genomic_DNA"/>
</dbReference>
<feature type="transmembrane region" description="Helical" evidence="1">
    <location>
        <begin position="43"/>
        <end position="62"/>
    </location>
</feature>
<dbReference type="AlphaFoldDB" id="A0A2M9ZJE4"/>
<evidence type="ECO:0000313" key="4">
    <source>
        <dbReference type="Proteomes" id="UP000231962"/>
    </source>
</evidence>
<evidence type="ECO:0000313" key="3">
    <source>
        <dbReference type="EMBL" id="PJZ72187.1"/>
    </source>
</evidence>
<dbReference type="Proteomes" id="UP000231962">
    <property type="component" value="Unassembled WGS sequence"/>
</dbReference>
<keyword evidence="1" id="KW-0812">Transmembrane</keyword>
<keyword evidence="1" id="KW-1133">Transmembrane helix</keyword>
<protein>
    <submittedName>
        <fullName evidence="3">Uncharacterized protein</fullName>
    </submittedName>
</protein>
<feature type="transmembrane region" description="Helical" evidence="1">
    <location>
        <begin position="203"/>
        <end position="226"/>
    </location>
</feature>
<evidence type="ECO:0000313" key="5">
    <source>
        <dbReference type="Proteomes" id="UP000231990"/>
    </source>
</evidence>
<proteinExistence type="predicted"/>